<evidence type="ECO:0000313" key="1">
    <source>
        <dbReference type="EMBL" id="GLZ81173.1"/>
    </source>
</evidence>
<gene>
    <name evidence="1" type="ORF">Afil01_59800</name>
</gene>
<dbReference type="EMBL" id="BSTX01000005">
    <property type="protein sequence ID" value="GLZ81173.1"/>
    <property type="molecule type" value="Genomic_DNA"/>
</dbReference>
<name>A0A9W6WCK4_9ACTN</name>
<dbReference type="AlphaFoldDB" id="A0A9W6WCK4"/>
<keyword evidence="2" id="KW-1185">Reference proteome</keyword>
<organism evidence="1 2">
    <name type="scientific">Actinorhabdospora filicis</name>
    <dbReference type="NCBI Taxonomy" id="1785913"/>
    <lineage>
        <taxon>Bacteria</taxon>
        <taxon>Bacillati</taxon>
        <taxon>Actinomycetota</taxon>
        <taxon>Actinomycetes</taxon>
        <taxon>Micromonosporales</taxon>
        <taxon>Micromonosporaceae</taxon>
        <taxon>Actinorhabdospora</taxon>
    </lineage>
</organism>
<reference evidence="1" key="1">
    <citation type="submission" date="2023-03" db="EMBL/GenBank/DDBJ databases">
        <title>Actinorhabdospora filicis NBRC 111898.</title>
        <authorList>
            <person name="Ichikawa N."/>
            <person name="Sato H."/>
            <person name="Tonouchi N."/>
        </authorList>
    </citation>
    <scope>NUCLEOTIDE SEQUENCE</scope>
    <source>
        <strain evidence="1">NBRC 111898</strain>
    </source>
</reference>
<comment type="caution">
    <text evidence="1">The sequence shown here is derived from an EMBL/GenBank/DDBJ whole genome shotgun (WGS) entry which is preliminary data.</text>
</comment>
<proteinExistence type="predicted"/>
<sequence length="121" mass="13381">MDEVRIGNAIRFSGQPAADFLIRIETDGLSVRTPCVPTPTLAAFVQGLADDFRGWPGERAWRDGTLAVTAVHRSPGRVELTWTVEDGHYDDLEWSVTAHTTHDAGEAMLSLARDLRAFFAR</sequence>
<dbReference type="RefSeq" id="WP_285666559.1">
    <property type="nucleotide sequence ID" value="NZ_BSTX01000005.1"/>
</dbReference>
<dbReference type="Pfam" id="PF19739">
    <property type="entry name" value="DUF6228"/>
    <property type="match status" value="1"/>
</dbReference>
<dbReference type="InterPro" id="IPR046196">
    <property type="entry name" value="DUF6228"/>
</dbReference>
<accession>A0A9W6WCK4</accession>
<dbReference type="Proteomes" id="UP001165079">
    <property type="component" value="Unassembled WGS sequence"/>
</dbReference>
<protein>
    <submittedName>
        <fullName evidence="1">Uncharacterized protein</fullName>
    </submittedName>
</protein>
<evidence type="ECO:0000313" key="2">
    <source>
        <dbReference type="Proteomes" id="UP001165079"/>
    </source>
</evidence>